<dbReference type="GO" id="GO:0015679">
    <property type="term" value="P:plasma membrane copper ion transport"/>
    <property type="evidence" value="ECO:0007669"/>
    <property type="project" value="TreeGrafter"/>
</dbReference>
<dbReference type="PANTHER" id="PTHR30097:SF4">
    <property type="entry name" value="SLR6042 PROTEIN"/>
    <property type="match status" value="1"/>
</dbReference>
<dbReference type="InterPro" id="IPR051909">
    <property type="entry name" value="MFP_Cation_Efflux"/>
</dbReference>
<accession>X0TSG5</accession>
<evidence type="ECO:0000259" key="2">
    <source>
        <dbReference type="Pfam" id="PF19335"/>
    </source>
</evidence>
<evidence type="ECO:0000313" key="3">
    <source>
        <dbReference type="EMBL" id="GAF79075.1"/>
    </source>
</evidence>
<dbReference type="PANTHER" id="PTHR30097">
    <property type="entry name" value="CATION EFFLUX SYSTEM PROTEIN CUSB"/>
    <property type="match status" value="1"/>
</dbReference>
<evidence type="ECO:0000256" key="1">
    <source>
        <dbReference type="ARBA" id="ARBA00022448"/>
    </source>
</evidence>
<dbReference type="GO" id="GO:0030288">
    <property type="term" value="C:outer membrane-bounded periplasmic space"/>
    <property type="evidence" value="ECO:0007669"/>
    <property type="project" value="TreeGrafter"/>
</dbReference>
<dbReference type="InterPro" id="IPR045800">
    <property type="entry name" value="HMBD"/>
</dbReference>
<reference evidence="3" key="1">
    <citation type="journal article" date="2014" name="Front. Microbiol.">
        <title>High frequency of phylogenetically diverse reductive dehalogenase-homologous genes in deep subseafloor sedimentary metagenomes.</title>
        <authorList>
            <person name="Kawai M."/>
            <person name="Futagami T."/>
            <person name="Toyoda A."/>
            <person name="Takaki Y."/>
            <person name="Nishi S."/>
            <person name="Hori S."/>
            <person name="Arai W."/>
            <person name="Tsubouchi T."/>
            <person name="Morono Y."/>
            <person name="Uchiyama I."/>
            <person name="Ito T."/>
            <person name="Fujiyama A."/>
            <person name="Inagaki F."/>
            <person name="Takami H."/>
        </authorList>
    </citation>
    <scope>NUCLEOTIDE SEQUENCE</scope>
    <source>
        <strain evidence="3">Expedition CK06-06</strain>
    </source>
</reference>
<feature type="non-terminal residue" evidence="3">
    <location>
        <position position="203"/>
    </location>
</feature>
<protein>
    <recommendedName>
        <fullName evidence="2">Heavy metal binding domain-containing protein</fullName>
    </recommendedName>
</protein>
<feature type="domain" description="Heavy metal binding" evidence="2">
    <location>
        <begin position="60"/>
        <end position="86"/>
    </location>
</feature>
<comment type="caution">
    <text evidence="3">The sequence shown here is derived from an EMBL/GenBank/DDBJ whole genome shotgun (WGS) entry which is preliminary data.</text>
</comment>
<dbReference type="GO" id="GO:0046914">
    <property type="term" value="F:transition metal ion binding"/>
    <property type="evidence" value="ECO:0007669"/>
    <property type="project" value="TreeGrafter"/>
</dbReference>
<proteinExistence type="predicted"/>
<dbReference type="Pfam" id="PF19335">
    <property type="entry name" value="HMBD"/>
    <property type="match status" value="1"/>
</dbReference>
<organism evidence="3">
    <name type="scientific">marine sediment metagenome</name>
    <dbReference type="NCBI Taxonomy" id="412755"/>
    <lineage>
        <taxon>unclassified sequences</taxon>
        <taxon>metagenomes</taxon>
        <taxon>ecological metagenomes</taxon>
    </lineage>
</organism>
<dbReference type="EMBL" id="BARS01008458">
    <property type="protein sequence ID" value="GAF79075.1"/>
    <property type="molecule type" value="Genomic_DNA"/>
</dbReference>
<name>X0TSG5_9ZZZZ</name>
<gene>
    <name evidence="3" type="ORF">S01H1_16116</name>
</gene>
<dbReference type="GO" id="GO:0060003">
    <property type="term" value="P:copper ion export"/>
    <property type="evidence" value="ECO:0007669"/>
    <property type="project" value="TreeGrafter"/>
</dbReference>
<sequence>MEKMGVKSWIVSKKARIIALVVAGFIVGYMVRGPDAEVKEKTRHAHIREAQGGLEEQRWWTCSMHPQILQPKPGKCPICFMDLVPVITEAGEIGERQISFSEEAIKLMEIETSVVERKFVTAEIRMVGKIDYDETRVKYITAWVPGRIDRLYVDYTGVTVNKGDHMVYLYSPELLSTQAELLQAAKAAANIRAGVSELISRSI</sequence>
<dbReference type="AlphaFoldDB" id="X0TSG5"/>
<keyword evidence="1" id="KW-0813">Transport</keyword>